<feature type="compositionally biased region" description="Polar residues" evidence="1">
    <location>
        <begin position="1"/>
        <end position="14"/>
    </location>
</feature>
<dbReference type="HOGENOM" id="CLU_584943_0_0_11"/>
<evidence type="ECO:0000313" key="5">
    <source>
        <dbReference type="Proteomes" id="UP000001549"/>
    </source>
</evidence>
<dbReference type="EMBL" id="CP002801">
    <property type="protein sequence ID" value="AEH08149.1"/>
    <property type="molecule type" value="Genomic_DNA"/>
</dbReference>
<feature type="domain" description="NERD" evidence="3">
    <location>
        <begin position="110"/>
        <end position="218"/>
    </location>
</feature>
<feature type="compositionally biased region" description="Low complexity" evidence="1">
    <location>
        <begin position="355"/>
        <end position="369"/>
    </location>
</feature>
<feature type="compositionally biased region" description="Acidic residues" evidence="1">
    <location>
        <begin position="338"/>
        <end position="348"/>
    </location>
</feature>
<evidence type="ECO:0000259" key="3">
    <source>
        <dbReference type="PROSITE" id="PS50965"/>
    </source>
</evidence>
<dbReference type="RefSeq" id="WP_013872133.1">
    <property type="nucleotide sequence ID" value="NZ_CAAAGZ010000041.1"/>
</dbReference>
<gene>
    <name evidence="4" type="ordered locus">FsymDg_0623</name>
</gene>
<dbReference type="Proteomes" id="UP000001549">
    <property type="component" value="Chromosome"/>
</dbReference>
<accession>F8B1P4</accession>
<evidence type="ECO:0000256" key="1">
    <source>
        <dbReference type="SAM" id="MobiDB-lite"/>
    </source>
</evidence>
<dbReference type="InterPro" id="IPR011528">
    <property type="entry name" value="NERD"/>
</dbReference>
<evidence type="ECO:0000256" key="2">
    <source>
        <dbReference type="SAM" id="Phobius"/>
    </source>
</evidence>
<feature type="compositionally biased region" description="Basic and acidic residues" evidence="1">
    <location>
        <begin position="15"/>
        <end position="25"/>
    </location>
</feature>
<dbReference type="eggNOG" id="ENOG5030KVC">
    <property type="taxonomic scope" value="Bacteria"/>
</dbReference>
<keyword evidence="2" id="KW-0472">Membrane</keyword>
<name>F8B1P4_9ACTN</name>
<feature type="region of interest" description="Disordered" evidence="1">
    <location>
        <begin position="1"/>
        <end position="25"/>
    </location>
</feature>
<reference evidence="4 5" key="1">
    <citation type="submission" date="2011-05" db="EMBL/GenBank/DDBJ databases">
        <title>Complete sequence of chromosome of Frankia symbiont of Datisca glomerata.</title>
        <authorList>
            <consortium name="US DOE Joint Genome Institute"/>
            <person name="Lucas S."/>
            <person name="Han J."/>
            <person name="Lapidus A."/>
            <person name="Cheng J.-F."/>
            <person name="Goodwin L."/>
            <person name="Pitluck S."/>
            <person name="Peters L."/>
            <person name="Mikhailova N."/>
            <person name="Chertkov O."/>
            <person name="Teshima H."/>
            <person name="Han C."/>
            <person name="Tapia R."/>
            <person name="Land M."/>
            <person name="Hauser L."/>
            <person name="Kyrpides N."/>
            <person name="Ivanova N."/>
            <person name="Pagani I."/>
            <person name="Berry A."/>
            <person name="Pawlowski K."/>
            <person name="Persson T."/>
            <person name="Vanden Heuvel B."/>
            <person name="Benson D."/>
            <person name="Woyke T."/>
        </authorList>
    </citation>
    <scope>NUCLEOTIDE SEQUENCE [LARGE SCALE GENOMIC DNA]</scope>
    <source>
        <strain evidence="5">4085684</strain>
    </source>
</reference>
<dbReference type="PROSITE" id="PS50965">
    <property type="entry name" value="NERD"/>
    <property type="match status" value="1"/>
</dbReference>
<feature type="region of interest" description="Disordered" evidence="1">
    <location>
        <begin position="320"/>
        <end position="428"/>
    </location>
</feature>
<evidence type="ECO:0000313" key="4">
    <source>
        <dbReference type="EMBL" id="AEH08149.1"/>
    </source>
</evidence>
<protein>
    <recommendedName>
        <fullName evidence="3">NERD domain-containing protein</fullName>
    </recommendedName>
</protein>
<keyword evidence="2" id="KW-1133">Transmembrane helix</keyword>
<sequence>MASTTKSPIRSSSPLRDHTRDRPGHSLEVAYRRAREQQAQMRRERLAYTVPRAALRAFPIAVVFAVLVASGLRLPVSVAVTAYLVVQLGWPLVVIGRSFDPVPEIEALREGAESERKTARIVNRLRRYGYVVMHDRRVAHSEASIGHLLVGPGGVMVMKSDASPGTVRYSKDGAKVDGQSLKKPLDLTKWLGEEVRNQTRDALPMLKVPVRPILIMVEAGVLWSDGAIDGVTLISLKDLVSYVRGRPDRLNPAEVTKVVAVAQRLFPPATANQLADHVTLDRDQWLTLMDALRTILERGGNATDMLDRLTRIENDLARLAEPGGRSGIPGARTGDNGDSGDGDSDDLINELTGSAGPAGRPALGAADDPSTGRRRGRILAAVRPLRPAASRPAGDVANDGGTSADLDVDSSADGPGRPPHGPAGPSSA</sequence>
<feature type="transmembrane region" description="Helical" evidence="2">
    <location>
        <begin position="53"/>
        <end position="72"/>
    </location>
</feature>
<dbReference type="Pfam" id="PF08378">
    <property type="entry name" value="NERD"/>
    <property type="match status" value="1"/>
</dbReference>
<dbReference type="KEGG" id="fsy:FsymDg_0623"/>
<keyword evidence="2" id="KW-0812">Transmembrane</keyword>
<keyword evidence="5" id="KW-1185">Reference proteome</keyword>
<organism evidence="4 5">
    <name type="scientific">Candidatus Protofrankia datiscae</name>
    <dbReference type="NCBI Taxonomy" id="2716812"/>
    <lineage>
        <taxon>Bacteria</taxon>
        <taxon>Bacillati</taxon>
        <taxon>Actinomycetota</taxon>
        <taxon>Actinomycetes</taxon>
        <taxon>Frankiales</taxon>
        <taxon>Frankiaceae</taxon>
        <taxon>Protofrankia</taxon>
    </lineage>
</organism>
<dbReference type="STRING" id="656024.FsymDg_0623"/>
<proteinExistence type="predicted"/>
<dbReference type="AlphaFoldDB" id="F8B1P4"/>